<dbReference type="PROSITE" id="PS50932">
    <property type="entry name" value="HTH_LACI_2"/>
    <property type="match status" value="1"/>
</dbReference>
<evidence type="ECO:0000256" key="3">
    <source>
        <dbReference type="ARBA" id="ARBA00023163"/>
    </source>
</evidence>
<keyword evidence="6" id="KW-1185">Reference proteome</keyword>
<dbReference type="GO" id="GO:0003700">
    <property type="term" value="F:DNA-binding transcription factor activity"/>
    <property type="evidence" value="ECO:0007669"/>
    <property type="project" value="TreeGrafter"/>
</dbReference>
<dbReference type="Gene3D" id="1.10.260.40">
    <property type="entry name" value="lambda repressor-like DNA-binding domains"/>
    <property type="match status" value="1"/>
</dbReference>
<protein>
    <recommendedName>
        <fullName evidence="4">HTH lacI-type domain-containing protein</fullName>
    </recommendedName>
</protein>
<dbReference type="CDD" id="cd01392">
    <property type="entry name" value="HTH_LacI"/>
    <property type="match status" value="1"/>
</dbReference>
<dbReference type="PANTHER" id="PTHR30146:SF105">
    <property type="entry name" value="CATABOLITE CONTROL PROTEIN B"/>
    <property type="match status" value="1"/>
</dbReference>
<keyword evidence="2" id="KW-0238">DNA-binding</keyword>
<dbReference type="SMART" id="SM00354">
    <property type="entry name" value="HTH_LACI"/>
    <property type="match status" value="1"/>
</dbReference>
<evidence type="ECO:0000313" key="5">
    <source>
        <dbReference type="EMBL" id="GGB61171.1"/>
    </source>
</evidence>
<dbReference type="GO" id="GO:0000976">
    <property type="term" value="F:transcription cis-regulatory region binding"/>
    <property type="evidence" value="ECO:0007669"/>
    <property type="project" value="TreeGrafter"/>
</dbReference>
<evidence type="ECO:0000256" key="2">
    <source>
        <dbReference type="ARBA" id="ARBA00023125"/>
    </source>
</evidence>
<dbReference type="Proteomes" id="UP000621492">
    <property type="component" value="Unassembled WGS sequence"/>
</dbReference>
<reference evidence="5" key="2">
    <citation type="submission" date="2020-09" db="EMBL/GenBank/DDBJ databases">
        <authorList>
            <person name="Sun Q."/>
            <person name="Zhou Y."/>
        </authorList>
    </citation>
    <scope>NUCLEOTIDE SEQUENCE</scope>
    <source>
        <strain evidence="5">CGMCC 1.15454</strain>
    </source>
</reference>
<dbReference type="Pfam" id="PF00356">
    <property type="entry name" value="LacI"/>
    <property type="match status" value="1"/>
</dbReference>
<keyword evidence="3" id="KW-0804">Transcription</keyword>
<proteinExistence type="predicted"/>
<dbReference type="PROSITE" id="PS00356">
    <property type="entry name" value="HTH_LACI_1"/>
    <property type="match status" value="1"/>
</dbReference>
<dbReference type="AlphaFoldDB" id="A0A9W5X7M9"/>
<keyword evidence="1" id="KW-0805">Transcription regulation</keyword>
<dbReference type="PANTHER" id="PTHR30146">
    <property type="entry name" value="LACI-RELATED TRANSCRIPTIONAL REPRESSOR"/>
    <property type="match status" value="1"/>
</dbReference>
<accession>A0A9W5X7M9</accession>
<dbReference type="InterPro" id="IPR000843">
    <property type="entry name" value="HTH_LacI"/>
</dbReference>
<organism evidence="5 6">
    <name type="scientific">Lentibacillus populi</name>
    <dbReference type="NCBI Taxonomy" id="1827502"/>
    <lineage>
        <taxon>Bacteria</taxon>
        <taxon>Bacillati</taxon>
        <taxon>Bacillota</taxon>
        <taxon>Bacilli</taxon>
        <taxon>Bacillales</taxon>
        <taxon>Bacillaceae</taxon>
        <taxon>Lentibacillus</taxon>
    </lineage>
</organism>
<sequence length="64" mass="7173">MANIHDIAKKVGVSVSTVSRVLNNHKYVSDEKRRAVQNVIDELNYTPLQGHFAEGLVLAIIIMR</sequence>
<comment type="caution">
    <text evidence="5">The sequence shown here is derived from an EMBL/GenBank/DDBJ whole genome shotgun (WGS) entry which is preliminary data.</text>
</comment>
<dbReference type="SUPFAM" id="SSF47413">
    <property type="entry name" value="lambda repressor-like DNA-binding domains"/>
    <property type="match status" value="1"/>
</dbReference>
<gene>
    <name evidence="5" type="ORF">GCM10011409_43040</name>
</gene>
<reference evidence="5" key="1">
    <citation type="journal article" date="2014" name="Int. J. Syst. Evol. Microbiol.">
        <title>Complete genome sequence of Corynebacterium casei LMG S-19264T (=DSM 44701T), isolated from a smear-ripened cheese.</title>
        <authorList>
            <consortium name="US DOE Joint Genome Institute (JGI-PGF)"/>
            <person name="Walter F."/>
            <person name="Albersmeier A."/>
            <person name="Kalinowski J."/>
            <person name="Ruckert C."/>
        </authorList>
    </citation>
    <scope>NUCLEOTIDE SEQUENCE</scope>
    <source>
        <strain evidence="5">CGMCC 1.15454</strain>
    </source>
</reference>
<feature type="domain" description="HTH lacI-type" evidence="4">
    <location>
        <begin position="2"/>
        <end position="50"/>
    </location>
</feature>
<dbReference type="InterPro" id="IPR010982">
    <property type="entry name" value="Lambda_DNA-bd_dom_sf"/>
</dbReference>
<dbReference type="PRINTS" id="PR00036">
    <property type="entry name" value="HTHLACI"/>
</dbReference>
<evidence type="ECO:0000313" key="6">
    <source>
        <dbReference type="Proteomes" id="UP000621492"/>
    </source>
</evidence>
<evidence type="ECO:0000256" key="1">
    <source>
        <dbReference type="ARBA" id="ARBA00023015"/>
    </source>
</evidence>
<evidence type="ECO:0000259" key="4">
    <source>
        <dbReference type="PROSITE" id="PS50932"/>
    </source>
</evidence>
<dbReference type="EMBL" id="BMJD01000064">
    <property type="protein sequence ID" value="GGB61171.1"/>
    <property type="molecule type" value="Genomic_DNA"/>
</dbReference>
<name>A0A9W5X7M9_9BACI</name>